<proteinExistence type="inferred from homology"/>
<evidence type="ECO:0000256" key="3">
    <source>
        <dbReference type="ARBA" id="ARBA00022480"/>
    </source>
</evidence>
<dbReference type="GO" id="GO:0033038">
    <property type="term" value="F:bitter taste receptor activity"/>
    <property type="evidence" value="ECO:0007669"/>
    <property type="project" value="InterPro"/>
</dbReference>
<comment type="subcellular location">
    <subcellularLocation>
        <location evidence="1 13">Membrane</location>
        <topology evidence="1 13">Multi-pass membrane protein</topology>
    </subcellularLocation>
</comment>
<evidence type="ECO:0000313" key="16">
    <source>
        <dbReference type="RefSeq" id="XP_023565309.1"/>
    </source>
</evidence>
<dbReference type="PANTHER" id="PTHR11394">
    <property type="entry name" value="TASTE RECEPTOR TYPE 2"/>
    <property type="match status" value="1"/>
</dbReference>
<feature type="transmembrane region" description="Helical" evidence="14">
    <location>
        <begin position="81"/>
        <end position="107"/>
    </location>
</feature>
<name>A0A6P6DZ16_OCTDE</name>
<keyword evidence="9 13" id="KW-0675">Receptor</keyword>
<evidence type="ECO:0000256" key="10">
    <source>
        <dbReference type="ARBA" id="ARBA00023180"/>
    </source>
</evidence>
<dbReference type="CDD" id="cd15027">
    <property type="entry name" value="7tm_TAS2R43-like"/>
    <property type="match status" value="1"/>
</dbReference>
<organism evidence="15 16">
    <name type="scientific">Octodon degus</name>
    <name type="common">Degu</name>
    <name type="synonym">Sciurus degus</name>
    <dbReference type="NCBI Taxonomy" id="10160"/>
    <lineage>
        <taxon>Eukaryota</taxon>
        <taxon>Metazoa</taxon>
        <taxon>Chordata</taxon>
        <taxon>Craniata</taxon>
        <taxon>Vertebrata</taxon>
        <taxon>Euteleostomi</taxon>
        <taxon>Mammalia</taxon>
        <taxon>Eutheria</taxon>
        <taxon>Euarchontoglires</taxon>
        <taxon>Glires</taxon>
        <taxon>Rodentia</taxon>
        <taxon>Hystricomorpha</taxon>
        <taxon>Octodontidae</taxon>
        <taxon>Octodon</taxon>
    </lineage>
</organism>
<evidence type="ECO:0000256" key="14">
    <source>
        <dbReference type="SAM" id="Phobius"/>
    </source>
</evidence>
<dbReference type="AlphaFoldDB" id="A0A6P6DZ16"/>
<dbReference type="Pfam" id="PF05296">
    <property type="entry name" value="TAS2R"/>
    <property type="match status" value="1"/>
</dbReference>
<evidence type="ECO:0000256" key="1">
    <source>
        <dbReference type="ARBA" id="ARBA00004141"/>
    </source>
</evidence>
<sequence length="308" mass="35436">MLCFLFLVILILAMAEFVVGKFANVFIVLVNYIDWVRKKKLSLADQIITALAISRIGLLWVIIINLFITVLNPVLESSKNIYFLMAWSITNHFSTWLAAGLSIFYLLKVANFSNFVFLHLKRRVKSVILGILLGTFVLLLLHLVMVTGHETMRTKECEGNGTWKMEPRDTVNNTLHVAVFHLVIATPFFVSLICFLLLIYSLCKHLMKMQAYGKGLCDPSSKAHVKALQTMISFLLLFATYSLCVIISNWLSIWWQHELLLFSEVVGTFYPSCHSYVLIWGNRKLKQAFLSVLWQVRCWLKKWKHSAP</sequence>
<protein>
    <recommendedName>
        <fullName evidence="13">Taste receptor type 2</fullName>
    </recommendedName>
</protein>
<dbReference type="InParanoid" id="A0A6P6DZ16"/>
<reference evidence="16" key="1">
    <citation type="submission" date="2025-08" db="UniProtKB">
        <authorList>
            <consortium name="RefSeq"/>
        </authorList>
    </citation>
    <scope>IDENTIFICATION</scope>
</reference>
<dbReference type="FunCoup" id="A0A6P6DZ16">
    <property type="interactions" value="118"/>
</dbReference>
<keyword evidence="15" id="KW-1185">Reference proteome</keyword>
<gene>
    <name evidence="16" type="primary">LOC101584727</name>
</gene>
<feature type="transmembrane region" description="Helical" evidence="14">
    <location>
        <begin position="175"/>
        <end position="200"/>
    </location>
</feature>
<dbReference type="RefSeq" id="XP_023565309.1">
    <property type="nucleotide sequence ID" value="XM_023709541.1"/>
</dbReference>
<keyword evidence="11 13" id="KW-0807">Transducer</keyword>
<evidence type="ECO:0000256" key="4">
    <source>
        <dbReference type="ARBA" id="ARBA00022606"/>
    </source>
</evidence>
<dbReference type="GO" id="GO:0004930">
    <property type="term" value="F:G protein-coupled receptor activity"/>
    <property type="evidence" value="ECO:0007669"/>
    <property type="project" value="UniProtKB-KW"/>
</dbReference>
<evidence type="ECO:0000256" key="7">
    <source>
        <dbReference type="ARBA" id="ARBA00023040"/>
    </source>
</evidence>
<dbReference type="OrthoDB" id="8876749at2759"/>
<dbReference type="Gene3D" id="1.20.1070.10">
    <property type="entry name" value="Rhodopsin 7-helix transmembrane proteins"/>
    <property type="match status" value="1"/>
</dbReference>
<feature type="transmembrane region" description="Helical" evidence="14">
    <location>
        <begin position="47"/>
        <end position="69"/>
    </location>
</feature>
<keyword evidence="7 13" id="KW-0297">G-protein coupled receptor</keyword>
<feature type="transmembrane region" description="Helical" evidence="14">
    <location>
        <begin position="6"/>
        <end position="35"/>
    </location>
</feature>
<keyword evidence="6 14" id="KW-1133">Transmembrane helix</keyword>
<feature type="transmembrane region" description="Helical" evidence="14">
    <location>
        <begin position="259"/>
        <end position="279"/>
    </location>
</feature>
<evidence type="ECO:0000313" key="15">
    <source>
        <dbReference type="Proteomes" id="UP000515203"/>
    </source>
</evidence>
<evidence type="ECO:0000256" key="13">
    <source>
        <dbReference type="RuleBase" id="RU004424"/>
    </source>
</evidence>
<keyword evidence="8 13" id="KW-0472">Membrane</keyword>
<keyword evidence="4 13" id="KW-0716">Sensory transduction</keyword>
<evidence type="ECO:0000256" key="5">
    <source>
        <dbReference type="ARBA" id="ARBA00022692"/>
    </source>
</evidence>
<evidence type="ECO:0000256" key="2">
    <source>
        <dbReference type="ARBA" id="ARBA00007376"/>
    </source>
</evidence>
<evidence type="ECO:0000256" key="11">
    <source>
        <dbReference type="ARBA" id="ARBA00023224"/>
    </source>
</evidence>
<dbReference type="FunFam" id="1.20.1070.10:FF:000042">
    <property type="entry name" value="Taste receptor type 2 member 7"/>
    <property type="match status" value="1"/>
</dbReference>
<feature type="transmembrane region" description="Helical" evidence="14">
    <location>
        <begin position="232"/>
        <end position="253"/>
    </location>
</feature>
<evidence type="ECO:0000256" key="8">
    <source>
        <dbReference type="ARBA" id="ARBA00023136"/>
    </source>
</evidence>
<accession>A0A6P6DZ16</accession>
<dbReference type="InterPro" id="IPR007960">
    <property type="entry name" value="TAS2R"/>
</dbReference>
<evidence type="ECO:0000256" key="6">
    <source>
        <dbReference type="ARBA" id="ARBA00022989"/>
    </source>
</evidence>
<keyword evidence="3 13" id="KW-0919">Taste</keyword>
<keyword evidence="5 13" id="KW-0812">Transmembrane</keyword>
<keyword evidence="10" id="KW-0325">Glycoprotein</keyword>
<dbReference type="GeneID" id="101584727"/>
<feature type="transmembrane region" description="Helical" evidence="14">
    <location>
        <begin position="127"/>
        <end position="145"/>
    </location>
</feature>
<dbReference type="SUPFAM" id="SSF81321">
    <property type="entry name" value="Family A G protein-coupled receptor-like"/>
    <property type="match status" value="1"/>
</dbReference>
<comment type="similarity">
    <text evidence="2 12">Belongs to the G-protein coupled receptor T2R family.</text>
</comment>
<dbReference type="Proteomes" id="UP000515203">
    <property type="component" value="Unplaced"/>
</dbReference>
<dbReference type="PANTHER" id="PTHR11394:SF27">
    <property type="entry name" value="TASTE RECEPTOR TYPE 2 MEMBER 20"/>
    <property type="match status" value="1"/>
</dbReference>
<evidence type="ECO:0000256" key="12">
    <source>
        <dbReference type="RuleBase" id="RU004423"/>
    </source>
</evidence>
<evidence type="ECO:0000256" key="9">
    <source>
        <dbReference type="ARBA" id="ARBA00023170"/>
    </source>
</evidence>
<dbReference type="GO" id="GO:0016020">
    <property type="term" value="C:membrane"/>
    <property type="evidence" value="ECO:0007669"/>
    <property type="project" value="UniProtKB-SubCell"/>
</dbReference>